<dbReference type="InterPro" id="IPR023996">
    <property type="entry name" value="TonB-dep_OMP_SusC/RagA"/>
</dbReference>
<sequence length="985" mass="108691">MKSDFHKIVFSRCLLWMVLLSISLPIHAQKQQASSVSGTIKDDKGEVLPGVNVKVKGSSASAISNVNGHYEIKANNGSVLVFKYLGFEDKEITVGSNAVINVNMSVANKDLDEVVVVGYGTQKKSDVTGAVTSIPKDRIENMVRTDVVQLIQGAAAGLNVSATEAGSNPESGAVMLIRGRSSISASNDPLIILDGIAFNGSLSDINPNEVESIEILKDASSAAIYGSRAANGVILIQSKKGTKGKVSLKYNAFYALQEVANFPKFMDGEQYYQFKKNTLNTGTDDDPAMTQSELDVYNSGSWRDWSWKDLITKSGNSQQHNLSISGGSEKTSYSASLSYLGTNGIVINDQYKRGNARINVTSNVTDWLTIGSSNMMGKINNSGASPSYIDLFNKSPLSVPFNPDGSVNIKPIADDPRKINPIENLLYDDLKVRYNASTMNYVNITIPQVKGLSYRLNTGLQYESSEKNWYRGSNTGKSGSLKGESETNAGQKFSYTVENVVSYKRDFAKHSLFLTGLYSFEGKENKIATLNGEGFANDFLSYYGITQASKIVPSYSYLKTALISQMFRLNYSYDSRYLFTGTVRRDGFSGFGENKKYGVFSSVALGWNIMNEAFFAGAKQTVNNLKLRVSYGENGNQAISPYQTLSQLGGGDYVDGTTMAPGYLPATLGTANLGWETTRALNIGLDFGILNSRITGEINVYRNKTSDLLLKRAISAVHGVNSVFQNIGKTQNDGIEFMVNSNNITKKSFSWNSNLNFAFIKTKIVDLYGDGKDDIANGWFIGQPIKTNFDYKFIGVWQMDEATEATKYGAKPGYAKYDDYNQNGVYDPGDRQLLGDQEPNFTWGFTNNFKYKQFGLSVFMYGKVGAIKANPYKDRNYLIVREFWTPENPINSFWSNSNQATRYLGKGITPSVYESADFVRVKDITLTYAVGKKLLSRAKINSLDFYFTGKNLFTITKWGALDPELDAQRAVPLQREYMLGLRFGL</sequence>
<name>F0SBS2_PSESL</name>
<dbReference type="InterPro" id="IPR039426">
    <property type="entry name" value="TonB-dep_rcpt-like"/>
</dbReference>
<keyword evidence="6 7" id="KW-0998">Cell outer membrane</keyword>
<dbReference type="GO" id="GO:0009279">
    <property type="term" value="C:cell outer membrane"/>
    <property type="evidence" value="ECO:0007669"/>
    <property type="project" value="UniProtKB-SubCell"/>
</dbReference>
<dbReference type="eggNOG" id="COG1629">
    <property type="taxonomic scope" value="Bacteria"/>
</dbReference>
<dbReference type="NCBIfam" id="TIGR04057">
    <property type="entry name" value="SusC_RagA_signa"/>
    <property type="match status" value="1"/>
</dbReference>
<comment type="subcellular location">
    <subcellularLocation>
        <location evidence="1 7">Cell outer membrane</location>
        <topology evidence="1 7">Multi-pass membrane protein</topology>
    </subcellularLocation>
</comment>
<dbReference type="Gene3D" id="2.60.40.1120">
    <property type="entry name" value="Carboxypeptidase-like, regulatory domain"/>
    <property type="match status" value="1"/>
</dbReference>
<accession>F0SBS2</accession>
<keyword evidence="8" id="KW-0732">Signal</keyword>
<keyword evidence="10" id="KW-0675">Receptor</keyword>
<evidence type="ECO:0000256" key="3">
    <source>
        <dbReference type="ARBA" id="ARBA00022452"/>
    </source>
</evidence>
<evidence type="ECO:0000256" key="6">
    <source>
        <dbReference type="ARBA" id="ARBA00023237"/>
    </source>
</evidence>
<keyword evidence="11" id="KW-1185">Reference proteome</keyword>
<dbReference type="Pfam" id="PF13715">
    <property type="entry name" value="CarbopepD_reg_2"/>
    <property type="match status" value="1"/>
</dbReference>
<dbReference type="SUPFAM" id="SSF56935">
    <property type="entry name" value="Porins"/>
    <property type="match status" value="1"/>
</dbReference>
<keyword evidence="2 7" id="KW-0813">Transport</keyword>
<keyword evidence="3 7" id="KW-1134">Transmembrane beta strand</keyword>
<dbReference type="Proteomes" id="UP000000310">
    <property type="component" value="Chromosome"/>
</dbReference>
<dbReference type="AlphaFoldDB" id="F0SBS2"/>
<dbReference type="KEGG" id="psn:Pedsa_2211"/>
<evidence type="ECO:0000256" key="5">
    <source>
        <dbReference type="ARBA" id="ARBA00023136"/>
    </source>
</evidence>
<dbReference type="OrthoDB" id="9768177at2"/>
<dbReference type="InterPro" id="IPR036942">
    <property type="entry name" value="Beta-barrel_TonB_sf"/>
</dbReference>
<evidence type="ECO:0000256" key="2">
    <source>
        <dbReference type="ARBA" id="ARBA00022448"/>
    </source>
</evidence>
<dbReference type="InterPro" id="IPR012910">
    <property type="entry name" value="Plug_dom"/>
</dbReference>
<keyword evidence="5 7" id="KW-0472">Membrane</keyword>
<evidence type="ECO:0000256" key="7">
    <source>
        <dbReference type="PROSITE-ProRule" id="PRU01360"/>
    </source>
</evidence>
<dbReference type="STRING" id="762903.Pedsa_2211"/>
<evidence type="ECO:0000256" key="4">
    <source>
        <dbReference type="ARBA" id="ARBA00022692"/>
    </source>
</evidence>
<comment type="similarity">
    <text evidence="7">Belongs to the TonB-dependent receptor family.</text>
</comment>
<dbReference type="InterPro" id="IPR023997">
    <property type="entry name" value="TonB-dep_OMP_SusC/RagA_CS"/>
</dbReference>
<proteinExistence type="inferred from homology"/>
<dbReference type="EMBL" id="CP002545">
    <property type="protein sequence ID" value="ADY52763.1"/>
    <property type="molecule type" value="Genomic_DNA"/>
</dbReference>
<dbReference type="InterPro" id="IPR008969">
    <property type="entry name" value="CarboxyPept-like_regulatory"/>
</dbReference>
<dbReference type="RefSeq" id="WP_013633249.1">
    <property type="nucleotide sequence ID" value="NC_015177.1"/>
</dbReference>
<dbReference type="PROSITE" id="PS52016">
    <property type="entry name" value="TONB_DEPENDENT_REC_3"/>
    <property type="match status" value="1"/>
</dbReference>
<gene>
    <name evidence="10" type="ordered locus">Pedsa_2211</name>
</gene>
<feature type="chain" id="PRO_5003256075" evidence="8">
    <location>
        <begin position="29"/>
        <end position="985"/>
    </location>
</feature>
<feature type="domain" description="TonB-dependent receptor plug" evidence="9">
    <location>
        <begin position="124"/>
        <end position="233"/>
    </location>
</feature>
<dbReference type="InterPro" id="IPR037066">
    <property type="entry name" value="Plug_dom_sf"/>
</dbReference>
<dbReference type="Gene3D" id="2.170.130.10">
    <property type="entry name" value="TonB-dependent receptor, plug domain"/>
    <property type="match status" value="1"/>
</dbReference>
<evidence type="ECO:0000313" key="10">
    <source>
        <dbReference type="EMBL" id="ADY52763.1"/>
    </source>
</evidence>
<dbReference type="Pfam" id="PF07715">
    <property type="entry name" value="Plug"/>
    <property type="match status" value="1"/>
</dbReference>
<organism evidence="10 11">
    <name type="scientific">Pseudopedobacter saltans (strain ATCC 51119 / DSM 12145 / JCM 21818 / CCUG 39354 / LMG 10337 / NBRC 100064 / NCIMB 13643)</name>
    <name type="common">Pedobacter saltans</name>
    <dbReference type="NCBI Taxonomy" id="762903"/>
    <lineage>
        <taxon>Bacteria</taxon>
        <taxon>Pseudomonadati</taxon>
        <taxon>Bacteroidota</taxon>
        <taxon>Sphingobacteriia</taxon>
        <taxon>Sphingobacteriales</taxon>
        <taxon>Sphingobacteriaceae</taxon>
        <taxon>Pseudopedobacter</taxon>
    </lineage>
</organism>
<reference evidence="10 11" key="1">
    <citation type="journal article" date="2011" name="Stand. Genomic Sci.">
        <title>Complete genome sequence of the gliding, heparinolytic Pedobacter saltans type strain (113).</title>
        <authorList>
            <person name="Liolios K."/>
            <person name="Sikorski J."/>
            <person name="Lu M."/>
            <person name="Nolan M."/>
            <person name="Lapidus A."/>
            <person name="Lucas S."/>
            <person name="Hammon N."/>
            <person name="Deshpande S."/>
            <person name="Cheng J.F."/>
            <person name="Tapia R."/>
            <person name="Han C."/>
            <person name="Goodwin L."/>
            <person name="Pitluck S."/>
            <person name="Huntemann M."/>
            <person name="Ivanova N."/>
            <person name="Pagani I."/>
            <person name="Mavromatis K."/>
            <person name="Ovchinikova G."/>
            <person name="Pati A."/>
            <person name="Chen A."/>
            <person name="Palaniappan K."/>
            <person name="Land M."/>
            <person name="Hauser L."/>
            <person name="Brambilla E.M."/>
            <person name="Kotsyurbenko O."/>
            <person name="Rohde M."/>
            <person name="Tindall B.J."/>
            <person name="Abt B."/>
            <person name="Goker M."/>
            <person name="Detter J.C."/>
            <person name="Woyke T."/>
            <person name="Bristow J."/>
            <person name="Eisen J.A."/>
            <person name="Markowitz V."/>
            <person name="Hugenholtz P."/>
            <person name="Klenk H.P."/>
            <person name="Kyrpides N.C."/>
        </authorList>
    </citation>
    <scope>NUCLEOTIDE SEQUENCE [LARGE SCALE GENOMIC DNA]</scope>
    <source>
        <strain evidence="11">ATCC 51119 / DSM 12145 / JCM 21818 / LMG 10337 / NBRC 100064 / NCIMB 13643</strain>
    </source>
</reference>
<protein>
    <submittedName>
        <fullName evidence="10">TonB-dependent receptor plug</fullName>
    </submittedName>
</protein>
<evidence type="ECO:0000256" key="8">
    <source>
        <dbReference type="SAM" id="SignalP"/>
    </source>
</evidence>
<keyword evidence="4 7" id="KW-0812">Transmembrane</keyword>
<reference evidence="11" key="2">
    <citation type="submission" date="2011-02" db="EMBL/GenBank/DDBJ databases">
        <title>The complete genome of Pedobacter saltans DSM 12145.</title>
        <authorList>
            <consortium name="US DOE Joint Genome Institute (JGI-PGF)"/>
            <person name="Lucas S."/>
            <person name="Copeland A."/>
            <person name="Lapidus A."/>
            <person name="Bruce D."/>
            <person name="Goodwin L."/>
            <person name="Pitluck S."/>
            <person name="Kyrpides N."/>
            <person name="Mavromatis K."/>
            <person name="Pagani I."/>
            <person name="Ivanova N."/>
            <person name="Ovchinnikova G."/>
            <person name="Lu M."/>
            <person name="Detter J.C."/>
            <person name="Han C."/>
            <person name="Land M."/>
            <person name="Hauser L."/>
            <person name="Markowitz V."/>
            <person name="Cheng J.-F."/>
            <person name="Hugenholtz P."/>
            <person name="Woyke T."/>
            <person name="Wu D."/>
            <person name="Tindall B."/>
            <person name="Pomrenke H.G."/>
            <person name="Brambilla E."/>
            <person name="Klenk H.-P."/>
            <person name="Eisen J.A."/>
        </authorList>
    </citation>
    <scope>NUCLEOTIDE SEQUENCE [LARGE SCALE GENOMIC DNA]</scope>
    <source>
        <strain evidence="11">ATCC 51119 / DSM 12145 / JCM 21818 / LMG 10337 / NBRC 100064 / NCIMB 13643</strain>
    </source>
</reference>
<feature type="signal peptide" evidence="8">
    <location>
        <begin position="1"/>
        <end position="28"/>
    </location>
</feature>
<evidence type="ECO:0000256" key="1">
    <source>
        <dbReference type="ARBA" id="ARBA00004571"/>
    </source>
</evidence>
<dbReference type="SUPFAM" id="SSF49464">
    <property type="entry name" value="Carboxypeptidase regulatory domain-like"/>
    <property type="match status" value="1"/>
</dbReference>
<evidence type="ECO:0000313" key="11">
    <source>
        <dbReference type="Proteomes" id="UP000000310"/>
    </source>
</evidence>
<dbReference type="Gene3D" id="2.40.170.20">
    <property type="entry name" value="TonB-dependent receptor, beta-barrel domain"/>
    <property type="match status" value="1"/>
</dbReference>
<evidence type="ECO:0000259" key="9">
    <source>
        <dbReference type="Pfam" id="PF07715"/>
    </source>
</evidence>
<dbReference type="NCBIfam" id="TIGR04056">
    <property type="entry name" value="OMP_RagA_SusC"/>
    <property type="match status" value="1"/>
</dbReference>
<dbReference type="HOGENOM" id="CLU_004317_0_2_10"/>